<organism evidence="19 20">
    <name type="scientific">Effrenium voratum</name>
    <dbReference type="NCBI Taxonomy" id="2562239"/>
    <lineage>
        <taxon>Eukaryota</taxon>
        <taxon>Sar</taxon>
        <taxon>Alveolata</taxon>
        <taxon>Dinophyceae</taxon>
        <taxon>Suessiales</taxon>
        <taxon>Symbiodiniaceae</taxon>
        <taxon>Effrenium</taxon>
    </lineage>
</organism>
<dbReference type="PANTHER" id="PTHR11406">
    <property type="entry name" value="PHOSPHOGLYCERATE KINASE"/>
    <property type="match status" value="1"/>
</dbReference>
<evidence type="ECO:0000256" key="15">
    <source>
        <dbReference type="RuleBase" id="RU000532"/>
    </source>
</evidence>
<dbReference type="GO" id="GO:0005829">
    <property type="term" value="C:cytosol"/>
    <property type="evidence" value="ECO:0007669"/>
    <property type="project" value="TreeGrafter"/>
</dbReference>
<keyword evidence="12" id="KW-0067">ATP-binding</keyword>
<protein>
    <recommendedName>
        <fullName evidence="7 15">Phosphoglycerate kinase</fullName>
        <ecNumber evidence="6 15">2.7.2.3</ecNumber>
    </recommendedName>
</protein>
<evidence type="ECO:0000256" key="8">
    <source>
        <dbReference type="ARBA" id="ARBA00022679"/>
    </source>
</evidence>
<evidence type="ECO:0000256" key="12">
    <source>
        <dbReference type="ARBA" id="ARBA00022840"/>
    </source>
</evidence>
<proteinExistence type="inferred from homology"/>
<feature type="region of interest" description="Disordered" evidence="17">
    <location>
        <begin position="691"/>
        <end position="721"/>
    </location>
</feature>
<keyword evidence="13" id="KW-0460">Magnesium</keyword>
<feature type="domain" description="Fe2OG dioxygenase" evidence="18">
    <location>
        <begin position="591"/>
        <end position="680"/>
    </location>
</feature>
<dbReference type="Pfam" id="PF00162">
    <property type="entry name" value="PGK"/>
    <property type="match status" value="1"/>
</dbReference>
<dbReference type="AlphaFoldDB" id="A0AA36I6Z3"/>
<dbReference type="Pfam" id="PF03952">
    <property type="entry name" value="Enolase_N"/>
    <property type="match status" value="1"/>
</dbReference>
<dbReference type="InterPro" id="IPR005123">
    <property type="entry name" value="Oxoglu/Fe-dep_dioxygenase_dom"/>
</dbReference>
<evidence type="ECO:0000256" key="3">
    <source>
        <dbReference type="ARBA" id="ARBA00004838"/>
    </source>
</evidence>
<evidence type="ECO:0000256" key="4">
    <source>
        <dbReference type="ARBA" id="ARBA00008982"/>
    </source>
</evidence>
<reference evidence="19" key="1">
    <citation type="submission" date="2023-08" db="EMBL/GenBank/DDBJ databases">
        <authorList>
            <person name="Chen Y."/>
            <person name="Shah S."/>
            <person name="Dougan E. K."/>
            <person name="Thang M."/>
            <person name="Chan C."/>
        </authorList>
    </citation>
    <scope>NUCLEOTIDE SEQUENCE</scope>
</reference>
<dbReference type="GO" id="GO:0004618">
    <property type="term" value="F:phosphoglycerate kinase activity"/>
    <property type="evidence" value="ECO:0007669"/>
    <property type="project" value="UniProtKB-EC"/>
</dbReference>
<evidence type="ECO:0000256" key="11">
    <source>
        <dbReference type="ARBA" id="ARBA00022777"/>
    </source>
</evidence>
<dbReference type="HAMAP" id="MF_00145">
    <property type="entry name" value="Phosphoglyc_kinase"/>
    <property type="match status" value="1"/>
</dbReference>
<keyword evidence="14" id="KW-0324">Glycolysis</keyword>
<accession>A0AA36I6Z3</accession>
<evidence type="ECO:0000256" key="17">
    <source>
        <dbReference type="SAM" id="MobiDB-lite"/>
    </source>
</evidence>
<dbReference type="FunFam" id="3.40.50.1260:FF:000003">
    <property type="entry name" value="Phosphoglycerate kinase"/>
    <property type="match status" value="1"/>
</dbReference>
<keyword evidence="8 15" id="KW-0808">Transferase</keyword>
<comment type="caution">
    <text evidence="19">The sequence shown here is derived from an EMBL/GenBank/DDBJ whole genome shotgun (WGS) entry which is preliminary data.</text>
</comment>
<evidence type="ECO:0000259" key="18">
    <source>
        <dbReference type="PROSITE" id="PS51471"/>
    </source>
</evidence>
<evidence type="ECO:0000313" key="20">
    <source>
        <dbReference type="Proteomes" id="UP001178507"/>
    </source>
</evidence>
<keyword evidence="20" id="KW-1185">Reference proteome</keyword>
<comment type="subunit">
    <text evidence="5 16">Monomer.</text>
</comment>
<dbReference type="InterPro" id="IPR001576">
    <property type="entry name" value="Phosphoglycerate_kinase"/>
</dbReference>
<dbReference type="SUPFAM" id="SSF54826">
    <property type="entry name" value="Enolase N-terminal domain-like"/>
    <property type="match status" value="1"/>
</dbReference>
<keyword evidence="10" id="KW-0547">Nucleotide-binding</keyword>
<dbReference type="SUPFAM" id="SSF51197">
    <property type="entry name" value="Clavaminate synthase-like"/>
    <property type="match status" value="1"/>
</dbReference>
<gene>
    <name evidence="19" type="ORF">EVOR1521_LOCUS9006</name>
</gene>
<evidence type="ECO:0000256" key="7">
    <source>
        <dbReference type="ARBA" id="ARBA00016471"/>
    </source>
</evidence>
<evidence type="ECO:0000256" key="2">
    <source>
        <dbReference type="ARBA" id="ARBA00001946"/>
    </source>
</evidence>
<keyword evidence="11 15" id="KW-0418">Kinase</keyword>
<evidence type="ECO:0000256" key="1">
    <source>
        <dbReference type="ARBA" id="ARBA00000642"/>
    </source>
</evidence>
<comment type="cofactor">
    <cofactor evidence="2">
        <name>Mg(2+)</name>
        <dbReference type="ChEBI" id="CHEBI:18420"/>
    </cofactor>
</comment>
<keyword evidence="9" id="KW-0479">Metal-binding</keyword>
<comment type="similarity">
    <text evidence="4 15">Belongs to the phosphoglycerate kinase family.</text>
</comment>
<dbReference type="InterPro" id="IPR015824">
    <property type="entry name" value="Phosphoglycerate_kinase_N"/>
</dbReference>
<dbReference type="FunFam" id="3.40.50.1260:FF:000017">
    <property type="entry name" value="Phosphoglycerate kinase"/>
    <property type="match status" value="1"/>
</dbReference>
<feature type="non-terminal residue" evidence="19">
    <location>
        <position position="743"/>
    </location>
</feature>
<evidence type="ECO:0000256" key="6">
    <source>
        <dbReference type="ARBA" id="ARBA00013061"/>
    </source>
</evidence>
<dbReference type="PROSITE" id="PS00111">
    <property type="entry name" value="PGLYCERATE_KINASE"/>
    <property type="match status" value="1"/>
</dbReference>
<dbReference type="Proteomes" id="UP001178507">
    <property type="component" value="Unassembled WGS sequence"/>
</dbReference>
<evidence type="ECO:0000256" key="13">
    <source>
        <dbReference type="ARBA" id="ARBA00022842"/>
    </source>
</evidence>
<dbReference type="SMART" id="SM01193">
    <property type="entry name" value="Enolase_N"/>
    <property type="match status" value="1"/>
</dbReference>
<comment type="pathway">
    <text evidence="3 15">Carbohydrate degradation; glycolysis; pyruvate from D-glyceraldehyde 3-phosphate: step 2/5.</text>
</comment>
<dbReference type="PRINTS" id="PR00477">
    <property type="entry name" value="PHGLYCKINASE"/>
</dbReference>
<dbReference type="InterPro" id="IPR020811">
    <property type="entry name" value="Enolase_N"/>
</dbReference>
<evidence type="ECO:0000313" key="19">
    <source>
        <dbReference type="EMBL" id="CAJ1381265.1"/>
    </source>
</evidence>
<evidence type="ECO:0000256" key="5">
    <source>
        <dbReference type="ARBA" id="ARBA00011245"/>
    </source>
</evidence>
<name>A0AA36I6Z3_9DINO</name>
<dbReference type="Gene3D" id="2.60.120.590">
    <property type="entry name" value="Alpha-ketoglutarate-dependent dioxygenase AlkB-like"/>
    <property type="match status" value="1"/>
</dbReference>
<dbReference type="GO" id="GO:0005524">
    <property type="term" value="F:ATP binding"/>
    <property type="evidence" value="ECO:0007669"/>
    <property type="project" value="UniProtKB-KW"/>
</dbReference>
<dbReference type="SUPFAM" id="SSF53748">
    <property type="entry name" value="Phosphoglycerate kinase"/>
    <property type="match status" value="1"/>
</dbReference>
<dbReference type="EMBL" id="CAUJNA010000792">
    <property type="protein sequence ID" value="CAJ1381265.1"/>
    <property type="molecule type" value="Genomic_DNA"/>
</dbReference>
<dbReference type="GO" id="GO:0043531">
    <property type="term" value="F:ADP binding"/>
    <property type="evidence" value="ECO:0007669"/>
    <property type="project" value="TreeGrafter"/>
</dbReference>
<dbReference type="Gene3D" id="3.40.50.1260">
    <property type="entry name" value="Phosphoglycerate kinase, N-terminal domain"/>
    <property type="match status" value="3"/>
</dbReference>
<dbReference type="GO" id="GO:0046872">
    <property type="term" value="F:metal ion binding"/>
    <property type="evidence" value="ECO:0007669"/>
    <property type="project" value="UniProtKB-KW"/>
</dbReference>
<dbReference type="GO" id="GO:0006096">
    <property type="term" value="P:glycolytic process"/>
    <property type="evidence" value="ECO:0007669"/>
    <property type="project" value="UniProtKB-KW"/>
</dbReference>
<dbReference type="InterPro" id="IPR036043">
    <property type="entry name" value="Phosphoglycerate_kinase_sf"/>
</dbReference>
<evidence type="ECO:0000256" key="9">
    <source>
        <dbReference type="ARBA" id="ARBA00022723"/>
    </source>
</evidence>
<evidence type="ECO:0000256" key="14">
    <source>
        <dbReference type="ARBA" id="ARBA00023152"/>
    </source>
</evidence>
<comment type="catalytic activity">
    <reaction evidence="1 15">
        <text>(2R)-3-phosphoglycerate + ATP = (2R)-3-phospho-glyceroyl phosphate + ADP</text>
        <dbReference type="Rhea" id="RHEA:14801"/>
        <dbReference type="ChEBI" id="CHEBI:30616"/>
        <dbReference type="ChEBI" id="CHEBI:57604"/>
        <dbReference type="ChEBI" id="CHEBI:58272"/>
        <dbReference type="ChEBI" id="CHEBI:456216"/>
        <dbReference type="EC" id="2.7.2.3"/>
    </reaction>
</comment>
<dbReference type="InterPro" id="IPR029017">
    <property type="entry name" value="Enolase-like_N"/>
</dbReference>
<dbReference type="InterPro" id="IPR015911">
    <property type="entry name" value="Phosphoglycerate_kinase_CS"/>
</dbReference>
<dbReference type="InterPro" id="IPR037151">
    <property type="entry name" value="AlkB-like_sf"/>
</dbReference>
<dbReference type="FunFam" id="3.40.50.1260:FF:000019">
    <property type="entry name" value="Phosphoglycerate kinase 1"/>
    <property type="match status" value="1"/>
</dbReference>
<dbReference type="CDD" id="cd00318">
    <property type="entry name" value="Phosphoglycerate_kinase"/>
    <property type="match status" value="1"/>
</dbReference>
<dbReference type="PANTHER" id="PTHR11406:SF0">
    <property type="entry name" value="PHOSPHOGLYCERATE KINASE"/>
    <property type="match status" value="1"/>
</dbReference>
<evidence type="ECO:0000256" key="10">
    <source>
        <dbReference type="ARBA" id="ARBA00022741"/>
    </source>
</evidence>
<sequence length="743" mass="79997">IDSVDVAGKRVFIRVDFNVPQDKKDPSVITNTQRIDAALPTIKYCLDKGCRSVVLCSHLGRPDGSAVAKYSLEPVAKCLEQKLAKPVAFLQDCVGPEVEKQCASPAPGSVILLQNCRYHVEEEGKGVDKDGNKIKADKEKTKEFRASLAKLADVYCSDAFGTAHRGHSSMVGEGYPVKCSGFLVAKELEAFAKVLDSPVHPVCAILGGAKVSDKIQLIKNMLDKVDAMIIGGGMAFTFIKVLQGISIGNSLFDEEGAKIVPEIMEKAKAKGVEIVLPSDFVCSSKFGEDGEIKTATLTSGIPEGFMGLDCGPESIKRNAETIARSKTIVWNGPMGVFEMAAFEAGTKSMMDEIVKATKNGTVTVIGGGDTATACKKYDTEDKVTHCSTGGGASLELLEGKVLPGVAALDDAATSAAGTTILHIKAREIFDSRGNPTVEVDLCTETALFRAAVPSGASTGIYEELHSAPSPWSELQALKPGELCRSQRVRSLWFLKSCLGPAEQQKVKELLDAQPNWHDYELGRRMLPLHADPAPGEELCQRVICGLDVFGPASASGDWSQWARLGALRRAQVPGAEELWRLQRLAKDRIEEFQGPCLFVQAQQLEPGAEVTPHRDAVPHGGDMIATVVLAGTSEVRVGGQSFVVGPGDFYAIAHEARYNLEHAVLPHWGPRLSVTFRFGEAPVKVLPPLAGEELRKETSDGVEDRGGRSRDGVESHPQHLHMCPPMPRRLCHVKAHAPSALRE</sequence>
<feature type="compositionally biased region" description="Basic and acidic residues" evidence="17">
    <location>
        <begin position="692"/>
        <end position="717"/>
    </location>
</feature>
<dbReference type="EC" id="2.7.2.3" evidence="6 15"/>
<evidence type="ECO:0000256" key="16">
    <source>
        <dbReference type="RuleBase" id="RU000696"/>
    </source>
</evidence>
<dbReference type="GO" id="GO:0006094">
    <property type="term" value="P:gluconeogenesis"/>
    <property type="evidence" value="ECO:0007669"/>
    <property type="project" value="TreeGrafter"/>
</dbReference>
<dbReference type="PROSITE" id="PS51471">
    <property type="entry name" value="FE2OG_OXY"/>
    <property type="match status" value="1"/>
</dbReference>